<dbReference type="InterPro" id="IPR001763">
    <property type="entry name" value="Rhodanese-like_dom"/>
</dbReference>
<keyword evidence="3" id="KW-1185">Reference proteome</keyword>
<dbReference type="CDD" id="cd00757">
    <property type="entry name" value="ThiF_MoeB_HesA_family"/>
    <property type="match status" value="1"/>
</dbReference>
<comment type="caution">
    <text evidence="2">The sequence shown here is derived from an EMBL/GenBank/DDBJ whole genome shotgun (WGS) entry which is preliminary data.</text>
</comment>
<organism evidence="2 3">
    <name type="scientific">Myxococcus virescens</name>
    <dbReference type="NCBI Taxonomy" id="83456"/>
    <lineage>
        <taxon>Bacteria</taxon>
        <taxon>Pseudomonadati</taxon>
        <taxon>Myxococcota</taxon>
        <taxon>Myxococcia</taxon>
        <taxon>Myxococcales</taxon>
        <taxon>Cystobacterineae</taxon>
        <taxon>Myxococcaceae</taxon>
        <taxon>Myxococcus</taxon>
    </lineage>
</organism>
<dbReference type="NCBIfam" id="NF006444">
    <property type="entry name" value="PRK08762.1"/>
    <property type="match status" value="1"/>
</dbReference>
<evidence type="ECO:0000313" key="2">
    <source>
        <dbReference type="EMBL" id="SDD92069.1"/>
    </source>
</evidence>
<dbReference type="InterPro" id="IPR000594">
    <property type="entry name" value="ThiF_NAD_FAD-bd"/>
</dbReference>
<dbReference type="SMART" id="SM00450">
    <property type="entry name" value="RHOD"/>
    <property type="match status" value="1"/>
</dbReference>
<dbReference type="SUPFAM" id="SSF52821">
    <property type="entry name" value="Rhodanese/Cell cycle control phosphatase"/>
    <property type="match status" value="1"/>
</dbReference>
<dbReference type="PANTHER" id="PTHR10953:SF102">
    <property type="entry name" value="ADENYLYLTRANSFERASE AND SULFURTRANSFERASE MOCS3"/>
    <property type="match status" value="1"/>
</dbReference>
<name>A0ABY0MNP4_9BACT</name>
<keyword evidence="2" id="KW-0548">Nucleotidyltransferase</keyword>
<dbReference type="CDD" id="cd00158">
    <property type="entry name" value="RHOD"/>
    <property type="match status" value="1"/>
</dbReference>
<dbReference type="NCBIfam" id="NF004281">
    <property type="entry name" value="PRK05690.1"/>
    <property type="match status" value="1"/>
</dbReference>
<dbReference type="Pfam" id="PF00581">
    <property type="entry name" value="Rhodanese"/>
    <property type="match status" value="1"/>
</dbReference>
<gene>
    <name evidence="2" type="ORF">SAMN04488504_103245</name>
</gene>
<sequence length="399" mass="42930">MGPAPGLYASDMARTFQTLLAGVKQEIREVSVDDVKRLLDARASVRLLDVREADEYAGGRLPGALHIPRGYLELRIESQVQRDEELVVYCAGGTRSALAAKTLKELGYERVSSLAGGYNRWSDAALPVEKPFVLTAEQKERYRRHLSLPEVGEAGQAKLLQARVLLLGAGGLGSPAALYLAAAGVGTLGIVDSDVVDLSNLQRQVIHTRERQGQPKVTSARAAIEALNPDVKVVGFEERLTSHNVVTILEGFDLVLDGGDNFPTRYLLNDACVMLGKPNVHGSIFRFEGQVTSFVPGQGPCYRCLYPAPPPPELAPSCAEAGVLGVLPGLIGLLQATEALKLILGQGEPLVGRLLTFDALGTRFQELKLRRDTQCPVCAPGAKVELIDYERFCAAPTPA</sequence>
<dbReference type="Pfam" id="PF00899">
    <property type="entry name" value="ThiF"/>
    <property type="match status" value="1"/>
</dbReference>
<dbReference type="PANTHER" id="PTHR10953">
    <property type="entry name" value="UBIQUITIN-ACTIVATING ENZYME E1"/>
    <property type="match status" value="1"/>
</dbReference>
<accession>A0ABY0MNP4</accession>
<proteinExistence type="predicted"/>
<dbReference type="InterPro" id="IPR045886">
    <property type="entry name" value="ThiF/MoeB/HesA"/>
</dbReference>
<keyword evidence="2" id="KW-0808">Transferase</keyword>
<dbReference type="PROSITE" id="PS50206">
    <property type="entry name" value="RHODANESE_3"/>
    <property type="match status" value="1"/>
</dbReference>
<dbReference type="Gene3D" id="3.40.250.10">
    <property type="entry name" value="Rhodanese-like domain"/>
    <property type="match status" value="1"/>
</dbReference>
<dbReference type="InterPro" id="IPR036873">
    <property type="entry name" value="Rhodanese-like_dom_sf"/>
</dbReference>
<reference evidence="2 3" key="1">
    <citation type="submission" date="2016-10" db="EMBL/GenBank/DDBJ databases">
        <authorList>
            <person name="Varghese N."/>
            <person name="Submissions S."/>
        </authorList>
    </citation>
    <scope>NUCLEOTIDE SEQUENCE [LARGE SCALE GENOMIC DNA]</scope>
    <source>
        <strain evidence="2 3">DSM 2260</strain>
    </source>
</reference>
<evidence type="ECO:0000259" key="1">
    <source>
        <dbReference type="PROSITE" id="PS50206"/>
    </source>
</evidence>
<dbReference type="EMBL" id="FNAJ01000003">
    <property type="protein sequence ID" value="SDD92069.1"/>
    <property type="molecule type" value="Genomic_DNA"/>
</dbReference>
<dbReference type="InterPro" id="IPR035985">
    <property type="entry name" value="Ubiquitin-activating_enz"/>
</dbReference>
<dbReference type="Gene3D" id="3.40.50.720">
    <property type="entry name" value="NAD(P)-binding Rossmann-like Domain"/>
    <property type="match status" value="1"/>
</dbReference>
<feature type="domain" description="Rhodanese" evidence="1">
    <location>
        <begin position="41"/>
        <end position="130"/>
    </location>
</feature>
<evidence type="ECO:0000313" key="3">
    <source>
        <dbReference type="Proteomes" id="UP000198717"/>
    </source>
</evidence>
<dbReference type="Proteomes" id="UP000198717">
    <property type="component" value="Unassembled WGS sequence"/>
</dbReference>
<dbReference type="GO" id="GO:0016779">
    <property type="term" value="F:nucleotidyltransferase activity"/>
    <property type="evidence" value="ECO:0007669"/>
    <property type="project" value="UniProtKB-KW"/>
</dbReference>
<dbReference type="SUPFAM" id="SSF69572">
    <property type="entry name" value="Activating enzymes of the ubiquitin-like proteins"/>
    <property type="match status" value="1"/>
</dbReference>
<protein>
    <submittedName>
        <fullName evidence="2">Molybdopterin or thiamine biosynthesis adenylyltransferase</fullName>
    </submittedName>
</protein>